<evidence type="ECO:0000256" key="1">
    <source>
        <dbReference type="ARBA" id="ARBA00004613"/>
    </source>
</evidence>
<dbReference type="OrthoDB" id="406505at2759"/>
<keyword evidence="3 4" id="KW-0732">Signal</keyword>
<evidence type="ECO:0000313" key="6">
    <source>
        <dbReference type="Proteomes" id="UP001141806"/>
    </source>
</evidence>
<dbReference type="PANTHER" id="PTHR33191:SF58">
    <property type="entry name" value="RIPENING-RELATED PROTEIN 1"/>
    <property type="match status" value="1"/>
</dbReference>
<dbReference type="AlphaFoldDB" id="A0A9Q0R3L1"/>
<accession>A0A9Q0R3L1</accession>
<feature type="chain" id="PRO_5040114788" evidence="4">
    <location>
        <begin position="23"/>
        <end position="159"/>
    </location>
</feature>
<name>A0A9Q0R3L1_9MAGN</name>
<dbReference type="PANTHER" id="PTHR33191">
    <property type="entry name" value="RIPENING-RELATED PROTEIN 2-RELATED"/>
    <property type="match status" value="1"/>
</dbReference>
<feature type="signal peptide" evidence="4">
    <location>
        <begin position="1"/>
        <end position="22"/>
    </location>
</feature>
<dbReference type="Pfam" id="PF24300">
    <property type="entry name" value="KWL1"/>
    <property type="match status" value="1"/>
</dbReference>
<comment type="caution">
    <text evidence="5">The sequence shown here is derived from an EMBL/GenBank/DDBJ whole genome shotgun (WGS) entry which is preliminary data.</text>
</comment>
<organism evidence="5 6">
    <name type="scientific">Protea cynaroides</name>
    <dbReference type="NCBI Taxonomy" id="273540"/>
    <lineage>
        <taxon>Eukaryota</taxon>
        <taxon>Viridiplantae</taxon>
        <taxon>Streptophyta</taxon>
        <taxon>Embryophyta</taxon>
        <taxon>Tracheophyta</taxon>
        <taxon>Spermatophyta</taxon>
        <taxon>Magnoliopsida</taxon>
        <taxon>Proteales</taxon>
        <taxon>Proteaceae</taxon>
        <taxon>Protea</taxon>
    </lineage>
</organism>
<evidence type="ECO:0000256" key="3">
    <source>
        <dbReference type="ARBA" id="ARBA00022729"/>
    </source>
</evidence>
<sequence length="159" mass="16265">MPLQLLALLLLCLSFLPSLATAISNCGGTCETLNDCNGQLICISGKCDDDPTVGTHVYSDASSIVGGCNSSGTLICGASGSGESACDGKYHNNTELNVFVSTGCCDNEGEVEAPCANDIISGSDAVWEALGLNTTADGIVGVTWTLADRVRSYVCILTS</sequence>
<evidence type="ECO:0000256" key="4">
    <source>
        <dbReference type="SAM" id="SignalP"/>
    </source>
</evidence>
<keyword evidence="2" id="KW-0964">Secreted</keyword>
<gene>
    <name evidence="5" type="ORF">NE237_032482</name>
</gene>
<keyword evidence="6" id="KW-1185">Reference proteome</keyword>
<evidence type="ECO:0000313" key="5">
    <source>
        <dbReference type="EMBL" id="KAJ4981645.1"/>
    </source>
</evidence>
<dbReference type="EMBL" id="JAMYWD010000001">
    <property type="protein sequence ID" value="KAJ4981645.1"/>
    <property type="molecule type" value="Genomic_DNA"/>
</dbReference>
<proteinExistence type="predicted"/>
<reference evidence="5" key="1">
    <citation type="journal article" date="2023" name="Plant J.">
        <title>The genome of the king protea, Protea cynaroides.</title>
        <authorList>
            <person name="Chang J."/>
            <person name="Duong T.A."/>
            <person name="Schoeman C."/>
            <person name="Ma X."/>
            <person name="Roodt D."/>
            <person name="Barker N."/>
            <person name="Li Z."/>
            <person name="Van de Peer Y."/>
            <person name="Mizrachi E."/>
        </authorList>
    </citation>
    <scope>NUCLEOTIDE SEQUENCE</scope>
    <source>
        <tissue evidence="5">Young leaves</tissue>
    </source>
</reference>
<protein>
    <submittedName>
        <fullName evidence="5">Uncharacterized protein</fullName>
    </submittedName>
</protein>
<evidence type="ECO:0000256" key="2">
    <source>
        <dbReference type="ARBA" id="ARBA00022525"/>
    </source>
</evidence>
<dbReference type="GO" id="GO:0005576">
    <property type="term" value="C:extracellular region"/>
    <property type="evidence" value="ECO:0007669"/>
    <property type="project" value="UniProtKB-SubCell"/>
</dbReference>
<dbReference type="Proteomes" id="UP001141806">
    <property type="component" value="Unassembled WGS sequence"/>
</dbReference>
<dbReference type="InterPro" id="IPR039271">
    <property type="entry name" value="Kiwellin-like"/>
</dbReference>
<comment type="subcellular location">
    <subcellularLocation>
        <location evidence="1">Secreted</location>
    </subcellularLocation>
</comment>